<feature type="compositionally biased region" description="Basic and acidic residues" evidence="1">
    <location>
        <begin position="30"/>
        <end position="47"/>
    </location>
</feature>
<evidence type="ECO:0000256" key="1">
    <source>
        <dbReference type="SAM" id="MobiDB-lite"/>
    </source>
</evidence>
<dbReference type="PROSITE" id="PS51257">
    <property type="entry name" value="PROKAR_LIPOPROTEIN"/>
    <property type="match status" value="1"/>
</dbReference>
<proteinExistence type="predicted"/>
<reference evidence="3 4" key="1">
    <citation type="submission" date="2019-06" db="EMBL/GenBank/DDBJ databases">
        <title>Genome sequence analysis of &gt;100 Bacillus licheniformis strains suggests intrinsic resistance to this species.</title>
        <authorList>
            <person name="Wels M."/>
            <person name="Siezen R.J."/>
            <person name="Johansen E."/>
            <person name="Stuer-Lauridsen B."/>
            <person name="Bjerre K."/>
            <person name="Nielsen B.K.K."/>
        </authorList>
    </citation>
    <scope>NUCLEOTIDE SEQUENCE [LARGE SCALE GENOMIC DNA]</scope>
    <source>
        <strain evidence="3 4">BAC-16736</strain>
    </source>
</reference>
<feature type="chain" id="PRO_5038692222" evidence="2">
    <location>
        <begin position="22"/>
        <end position="319"/>
    </location>
</feature>
<dbReference type="Proteomes" id="UP000435910">
    <property type="component" value="Unassembled WGS sequence"/>
</dbReference>
<accession>A0A8B5YFH3</accession>
<name>A0A8B5YFH3_BACLI</name>
<comment type="caution">
    <text evidence="3">The sequence shown here is derived from an EMBL/GenBank/DDBJ whole genome shotgun (WGS) entry which is preliminary data.</text>
</comment>
<sequence length="319" mass="36601">MNIRMKILNFFLIAGVCFLFSGCHSVEKTESQKKETASPSSDERYNDEQEGITGPGTETVSYGLYEMNGKLLDTSNIGHKDGKKYKKVLSFSHYVSVKRNYSLIILSDFQAIPFKADNKKYSESYTFEMNENTVRKIKLEFEIPHNHSELSLLIIPEAEFQLETKNLDIISGLQEIFTLRYVQNTPNSNQKDYLHPLQTTDELTGEEAFLTSHPQGSEILYKVKSNKKAFLQVFNPHNRPLDYAIIAFSGNKQVKFNKQTVSYISVKKGSTNIYEVNIPQVREKENYQIVLFPSPYKTGKIEEGINNRSYSTLRTLIEP</sequence>
<protein>
    <submittedName>
        <fullName evidence="3">Uncharacterized protein</fullName>
    </submittedName>
</protein>
<evidence type="ECO:0000313" key="3">
    <source>
        <dbReference type="EMBL" id="TWL31514.1"/>
    </source>
</evidence>
<dbReference type="EMBL" id="NILC01000010">
    <property type="protein sequence ID" value="TWL31514.1"/>
    <property type="molecule type" value="Genomic_DNA"/>
</dbReference>
<feature type="region of interest" description="Disordered" evidence="1">
    <location>
        <begin position="30"/>
        <end position="55"/>
    </location>
</feature>
<organism evidence="3 4">
    <name type="scientific">Bacillus licheniformis</name>
    <dbReference type="NCBI Taxonomy" id="1402"/>
    <lineage>
        <taxon>Bacteria</taxon>
        <taxon>Bacillati</taxon>
        <taxon>Bacillota</taxon>
        <taxon>Bacilli</taxon>
        <taxon>Bacillales</taxon>
        <taxon>Bacillaceae</taxon>
        <taxon>Bacillus</taxon>
    </lineage>
</organism>
<gene>
    <name evidence="3" type="ORF">CHCC16736_0682</name>
</gene>
<feature type="signal peptide" evidence="2">
    <location>
        <begin position="1"/>
        <end position="21"/>
    </location>
</feature>
<dbReference type="AlphaFoldDB" id="A0A8B5YFH3"/>
<keyword evidence="2" id="KW-0732">Signal</keyword>
<evidence type="ECO:0000313" key="4">
    <source>
        <dbReference type="Proteomes" id="UP000435910"/>
    </source>
</evidence>
<evidence type="ECO:0000256" key="2">
    <source>
        <dbReference type="SAM" id="SignalP"/>
    </source>
</evidence>